<keyword evidence="2" id="KW-1185">Reference proteome</keyword>
<accession>A0A2I0IYZ6</accession>
<name>A0A2I0IYZ6_PUNGR</name>
<sequence>MGPCSARKRKRGCLGGNVERGCPSLHLLKWPVEGALCDRCPQSYLVISAVHASWMVHAAKVPEYSRKTVVLMLGDSLDCPLLRLHRGYLIVGHFPRQSIRKGSKTSSRGSVNSRIALRLWSMCPCEG</sequence>
<evidence type="ECO:0000313" key="2">
    <source>
        <dbReference type="Proteomes" id="UP000233551"/>
    </source>
</evidence>
<gene>
    <name evidence="1" type="ORF">CRG98_030401</name>
</gene>
<dbReference type="AlphaFoldDB" id="A0A2I0IYZ6"/>
<proteinExistence type="predicted"/>
<organism evidence="1 2">
    <name type="scientific">Punica granatum</name>
    <name type="common">Pomegranate</name>
    <dbReference type="NCBI Taxonomy" id="22663"/>
    <lineage>
        <taxon>Eukaryota</taxon>
        <taxon>Viridiplantae</taxon>
        <taxon>Streptophyta</taxon>
        <taxon>Embryophyta</taxon>
        <taxon>Tracheophyta</taxon>
        <taxon>Spermatophyta</taxon>
        <taxon>Magnoliopsida</taxon>
        <taxon>eudicotyledons</taxon>
        <taxon>Gunneridae</taxon>
        <taxon>Pentapetalae</taxon>
        <taxon>rosids</taxon>
        <taxon>malvids</taxon>
        <taxon>Myrtales</taxon>
        <taxon>Lythraceae</taxon>
        <taxon>Punica</taxon>
    </lineage>
</organism>
<dbReference type="Proteomes" id="UP000233551">
    <property type="component" value="Unassembled WGS sequence"/>
</dbReference>
<protein>
    <submittedName>
        <fullName evidence="1">Uncharacterized protein</fullName>
    </submittedName>
</protein>
<dbReference type="EMBL" id="PGOL01002262">
    <property type="protein sequence ID" value="PKI49212.1"/>
    <property type="molecule type" value="Genomic_DNA"/>
</dbReference>
<evidence type="ECO:0000313" key="1">
    <source>
        <dbReference type="EMBL" id="PKI49212.1"/>
    </source>
</evidence>
<comment type="caution">
    <text evidence="1">The sequence shown here is derived from an EMBL/GenBank/DDBJ whole genome shotgun (WGS) entry which is preliminary data.</text>
</comment>
<dbReference type="STRING" id="22663.A0A2I0IYZ6"/>
<reference evidence="1 2" key="1">
    <citation type="submission" date="2017-11" db="EMBL/GenBank/DDBJ databases">
        <title>De-novo sequencing of pomegranate (Punica granatum L.) genome.</title>
        <authorList>
            <person name="Akparov Z."/>
            <person name="Amiraslanov A."/>
            <person name="Hajiyeva S."/>
            <person name="Abbasov M."/>
            <person name="Kaur K."/>
            <person name="Hamwieh A."/>
            <person name="Solovyev V."/>
            <person name="Salamov A."/>
            <person name="Braich B."/>
            <person name="Kosarev P."/>
            <person name="Mahmoud A."/>
            <person name="Hajiyev E."/>
            <person name="Babayeva S."/>
            <person name="Izzatullayeva V."/>
            <person name="Mammadov A."/>
            <person name="Mammadov A."/>
            <person name="Sharifova S."/>
            <person name="Ojaghi J."/>
            <person name="Eynullazada K."/>
            <person name="Bayramov B."/>
            <person name="Abdulazimova A."/>
            <person name="Shahmuradov I."/>
        </authorList>
    </citation>
    <scope>NUCLEOTIDE SEQUENCE [LARGE SCALE GENOMIC DNA]</scope>
    <source>
        <strain evidence="2">cv. AG2017</strain>
        <tissue evidence="1">Leaf</tissue>
    </source>
</reference>